<protein>
    <submittedName>
        <fullName evidence="2">Uncharacterized protein</fullName>
    </submittedName>
</protein>
<gene>
    <name evidence="2" type="ORF">ATK36_5436</name>
</gene>
<feature type="compositionally biased region" description="Low complexity" evidence="1">
    <location>
        <begin position="50"/>
        <end position="67"/>
    </location>
</feature>
<name>A0A2A9FH27_9PSEU</name>
<dbReference type="Proteomes" id="UP000243542">
    <property type="component" value="Unassembled WGS sequence"/>
</dbReference>
<keyword evidence="3" id="KW-1185">Reference proteome</keyword>
<dbReference type="EMBL" id="PDJK01000002">
    <property type="protein sequence ID" value="PFG50223.1"/>
    <property type="molecule type" value="Genomic_DNA"/>
</dbReference>
<feature type="compositionally biased region" description="Basic and acidic residues" evidence="1">
    <location>
        <begin position="117"/>
        <end position="131"/>
    </location>
</feature>
<feature type="compositionally biased region" description="Basic and acidic residues" evidence="1">
    <location>
        <begin position="72"/>
        <end position="93"/>
    </location>
</feature>
<dbReference type="AlphaFoldDB" id="A0A2A9FH27"/>
<proteinExistence type="predicted"/>
<feature type="region of interest" description="Disordered" evidence="1">
    <location>
        <begin position="333"/>
        <end position="356"/>
    </location>
</feature>
<feature type="compositionally biased region" description="Basic and acidic residues" evidence="1">
    <location>
        <begin position="162"/>
        <end position="194"/>
    </location>
</feature>
<sequence length="356" mass="38062">MAESGRWPEAEPGAPWDEAQDASARRGPAVRSEDEPPRFSLRMPDLSDILPELPLAPAPADEPAAPLWESDEWAREEQARRDARRTTRHDAEHGSVAARSVLDRLGISAGDGVGGRRRADAAGQREDEAGRQVDAPGWEAGDGVEEPGRRADAAEWRTGGEPARRVDASGWHVEEARQQNGEAGRRADEPERWAGEAGQWAHEAGRRAAAFGPQADEAEWPAEAATQRAAGPAEPGETGAGEAKTAAGSAREPELDELAGEPWLPRLRMPPALDPLTDVEDWTPSSQPFPDSYARAIAEDEPAADAGLAELLARALAEHQAGTASAAALVKRLGPEDGTKRSINGHATADRHRRTD</sequence>
<evidence type="ECO:0000313" key="3">
    <source>
        <dbReference type="Proteomes" id="UP000243542"/>
    </source>
</evidence>
<evidence type="ECO:0000256" key="1">
    <source>
        <dbReference type="SAM" id="MobiDB-lite"/>
    </source>
</evidence>
<reference evidence="2 3" key="1">
    <citation type="submission" date="2017-10" db="EMBL/GenBank/DDBJ databases">
        <title>Sequencing the genomes of 1000 actinobacteria strains.</title>
        <authorList>
            <person name="Klenk H.-P."/>
        </authorList>
    </citation>
    <scope>NUCLEOTIDE SEQUENCE [LARGE SCALE GENOMIC DNA]</scope>
    <source>
        <strain evidence="2 3">DSM 46092</strain>
    </source>
</reference>
<organism evidence="2 3">
    <name type="scientific">Amycolatopsis sulphurea</name>
    <dbReference type="NCBI Taxonomy" id="76022"/>
    <lineage>
        <taxon>Bacteria</taxon>
        <taxon>Bacillati</taxon>
        <taxon>Actinomycetota</taxon>
        <taxon>Actinomycetes</taxon>
        <taxon>Pseudonocardiales</taxon>
        <taxon>Pseudonocardiaceae</taxon>
        <taxon>Amycolatopsis</taxon>
    </lineage>
</organism>
<feature type="compositionally biased region" description="Low complexity" evidence="1">
    <location>
        <begin position="229"/>
        <end position="248"/>
    </location>
</feature>
<accession>A0A2A9FH27</accession>
<feature type="compositionally biased region" description="Basic and acidic residues" evidence="1">
    <location>
        <begin position="146"/>
        <end position="155"/>
    </location>
</feature>
<evidence type="ECO:0000313" key="2">
    <source>
        <dbReference type="EMBL" id="PFG50223.1"/>
    </source>
</evidence>
<feature type="region of interest" description="Disordered" evidence="1">
    <location>
        <begin position="1"/>
        <end position="291"/>
    </location>
</feature>
<comment type="caution">
    <text evidence="2">The sequence shown here is derived from an EMBL/GenBank/DDBJ whole genome shotgun (WGS) entry which is preliminary data.</text>
</comment>